<feature type="non-terminal residue" evidence="1">
    <location>
        <position position="46"/>
    </location>
</feature>
<evidence type="ECO:0000313" key="1">
    <source>
        <dbReference type="EMBL" id="GAH39469.1"/>
    </source>
</evidence>
<sequence>MHTKVVNTTGDIEMPETEGTKTIQLKKETYGRLLNEGKMLSFLKVL</sequence>
<accession>X1GD20</accession>
<organism evidence="1">
    <name type="scientific">marine sediment metagenome</name>
    <dbReference type="NCBI Taxonomy" id="412755"/>
    <lineage>
        <taxon>unclassified sequences</taxon>
        <taxon>metagenomes</taxon>
        <taxon>ecological metagenomes</taxon>
    </lineage>
</organism>
<comment type="caution">
    <text evidence="1">The sequence shown here is derived from an EMBL/GenBank/DDBJ whole genome shotgun (WGS) entry which is preliminary data.</text>
</comment>
<name>X1GD20_9ZZZZ</name>
<dbReference type="AlphaFoldDB" id="X1GD20"/>
<protein>
    <submittedName>
        <fullName evidence="1">Uncharacterized protein</fullName>
    </submittedName>
</protein>
<reference evidence="1" key="1">
    <citation type="journal article" date="2014" name="Front. Microbiol.">
        <title>High frequency of phylogenetically diverse reductive dehalogenase-homologous genes in deep subseafloor sedimentary metagenomes.</title>
        <authorList>
            <person name="Kawai M."/>
            <person name="Futagami T."/>
            <person name="Toyoda A."/>
            <person name="Takaki Y."/>
            <person name="Nishi S."/>
            <person name="Hori S."/>
            <person name="Arai W."/>
            <person name="Tsubouchi T."/>
            <person name="Morono Y."/>
            <person name="Uchiyama I."/>
            <person name="Ito T."/>
            <person name="Fujiyama A."/>
            <person name="Inagaki F."/>
            <person name="Takami H."/>
        </authorList>
    </citation>
    <scope>NUCLEOTIDE SEQUENCE</scope>
    <source>
        <strain evidence="1">Expedition CK06-06</strain>
    </source>
</reference>
<gene>
    <name evidence="1" type="ORF">S03H2_26136</name>
</gene>
<dbReference type="EMBL" id="BARU01015027">
    <property type="protein sequence ID" value="GAH39469.1"/>
    <property type="molecule type" value="Genomic_DNA"/>
</dbReference>
<proteinExistence type="predicted"/>